<sequence length="158" mass="16761">MKIFQKLYFLFAIAGLLALGSCGDDEDQDPPKTDEELIGSGVAWKFSSASAGGFPITSQIPECFLDNTITFNTADSGNTGMVDAGPIKCDESEPQSGDFTWSYNEATMVLTVDTDLIDIPGATGDTKVVSVTENTLVLSQTVDFAGLGSQEVLLTLMN</sequence>
<reference evidence="3" key="1">
    <citation type="submission" date="2022-10" db="EMBL/GenBank/DDBJ databases">
        <title>Algoriphagus sp. a novel bacteria isolate from halophytes salicornia europaea.</title>
        <authorList>
            <person name="Peng Y."/>
            <person name="Jiang L."/>
            <person name="Lee J."/>
        </authorList>
    </citation>
    <scope>NUCLEOTIDE SEQUENCE</scope>
    <source>
        <strain evidence="3">TR-M5</strain>
    </source>
</reference>
<dbReference type="InterPro" id="IPR024311">
    <property type="entry name" value="Lipocalin-like"/>
</dbReference>
<proteinExistence type="predicted"/>
<evidence type="ECO:0000313" key="4">
    <source>
        <dbReference type="Proteomes" id="UP001163156"/>
    </source>
</evidence>
<keyword evidence="4" id="KW-1185">Reference proteome</keyword>
<feature type="signal peptide" evidence="1">
    <location>
        <begin position="1"/>
        <end position="23"/>
    </location>
</feature>
<dbReference type="PROSITE" id="PS51257">
    <property type="entry name" value="PROKAR_LIPOPROTEIN"/>
    <property type="match status" value="1"/>
</dbReference>
<keyword evidence="1" id="KW-0732">Signal</keyword>
<dbReference type="Proteomes" id="UP001163156">
    <property type="component" value="Chromosome"/>
</dbReference>
<accession>A0ABY6MFE6</accession>
<evidence type="ECO:0000313" key="3">
    <source>
        <dbReference type="EMBL" id="UZD21056.1"/>
    </source>
</evidence>
<feature type="chain" id="PRO_5045229093" evidence="1">
    <location>
        <begin position="24"/>
        <end position="158"/>
    </location>
</feature>
<evidence type="ECO:0000256" key="1">
    <source>
        <dbReference type="SAM" id="SignalP"/>
    </source>
</evidence>
<gene>
    <name evidence="3" type="ORF">OM944_10250</name>
</gene>
<dbReference type="RefSeq" id="WP_264807495.1">
    <property type="nucleotide sequence ID" value="NZ_CP110226.1"/>
</dbReference>
<dbReference type="EMBL" id="CP110226">
    <property type="protein sequence ID" value="UZD21056.1"/>
    <property type="molecule type" value="Genomic_DNA"/>
</dbReference>
<protein>
    <submittedName>
        <fullName evidence="3">Lipocalin family protein</fullName>
    </submittedName>
</protein>
<evidence type="ECO:0000259" key="2">
    <source>
        <dbReference type="Pfam" id="PF13648"/>
    </source>
</evidence>
<dbReference type="Pfam" id="PF13648">
    <property type="entry name" value="Lipocalin_4"/>
    <property type="match status" value="1"/>
</dbReference>
<name>A0ABY6MFE6_9BACT</name>
<organism evidence="3 4">
    <name type="scientific">Algoriphagus halophytocola</name>
    <dbReference type="NCBI Taxonomy" id="2991499"/>
    <lineage>
        <taxon>Bacteria</taxon>
        <taxon>Pseudomonadati</taxon>
        <taxon>Bacteroidota</taxon>
        <taxon>Cytophagia</taxon>
        <taxon>Cytophagales</taxon>
        <taxon>Cyclobacteriaceae</taxon>
        <taxon>Algoriphagus</taxon>
    </lineage>
</organism>
<feature type="domain" description="Lipocalin-like" evidence="2">
    <location>
        <begin position="44"/>
        <end position="138"/>
    </location>
</feature>